<organism evidence="1 2">
    <name type="scientific">Porites lobata</name>
    <dbReference type="NCBI Taxonomy" id="104759"/>
    <lineage>
        <taxon>Eukaryota</taxon>
        <taxon>Metazoa</taxon>
        <taxon>Cnidaria</taxon>
        <taxon>Anthozoa</taxon>
        <taxon>Hexacorallia</taxon>
        <taxon>Scleractinia</taxon>
        <taxon>Fungiina</taxon>
        <taxon>Poritidae</taxon>
        <taxon>Porites</taxon>
    </lineage>
</organism>
<gene>
    <name evidence="1" type="ORF">PLOB_00033675</name>
</gene>
<dbReference type="Proteomes" id="UP001159405">
    <property type="component" value="Unassembled WGS sequence"/>
</dbReference>
<name>A0ABN8NZV4_9CNID</name>
<comment type="caution">
    <text evidence="1">The sequence shown here is derived from an EMBL/GenBank/DDBJ whole genome shotgun (WGS) entry which is preliminary data.</text>
</comment>
<proteinExistence type="predicted"/>
<protein>
    <submittedName>
        <fullName evidence="1">Uncharacterized protein</fullName>
    </submittedName>
</protein>
<reference evidence="1 2" key="1">
    <citation type="submission" date="2022-05" db="EMBL/GenBank/DDBJ databases">
        <authorList>
            <consortium name="Genoscope - CEA"/>
            <person name="William W."/>
        </authorList>
    </citation>
    <scope>NUCLEOTIDE SEQUENCE [LARGE SCALE GENOMIC DNA]</scope>
</reference>
<evidence type="ECO:0000313" key="1">
    <source>
        <dbReference type="EMBL" id="CAH3128558.1"/>
    </source>
</evidence>
<keyword evidence="2" id="KW-1185">Reference proteome</keyword>
<accession>A0ABN8NZV4</accession>
<evidence type="ECO:0000313" key="2">
    <source>
        <dbReference type="Proteomes" id="UP001159405"/>
    </source>
</evidence>
<dbReference type="EMBL" id="CALNXK010000045">
    <property type="protein sequence ID" value="CAH3128558.1"/>
    <property type="molecule type" value="Genomic_DNA"/>
</dbReference>
<sequence length="266" mass="30497">MVKKYVHFGRVKEIQENVQRMKMQTNVNERVLLSLKEMEERMVKQKELWGQKKEQFIKAREDILESFTVCNLTQVHEETGILHTKPIDLIPRLEEIKEDVKEINEADIREAANIPKERAKLRKAQLQAQAAVKEKPLSPVDGTGVTREANQGTTWKISGVMSTFPPAMVTTPKLLHLDINRNRLAAQYILARLSRGSLDAKSVSLPPSSFFPSLYGYYKRPDDGIRKTRSEVAPKRKNIVKTFRSKVRFLPPIATLYPEDEQEGTS</sequence>